<evidence type="ECO:0000259" key="1">
    <source>
        <dbReference type="Pfam" id="PF18475"/>
    </source>
</evidence>
<proteinExistence type="predicted"/>
<dbReference type="Proteomes" id="UP000469385">
    <property type="component" value="Unassembled WGS sequence"/>
</dbReference>
<feature type="domain" description="PIN-like" evidence="1">
    <location>
        <begin position="7"/>
        <end position="106"/>
    </location>
</feature>
<organism evidence="2 3">
    <name type="scientific">Ramlibacter pinisoli</name>
    <dbReference type="NCBI Taxonomy" id="2682844"/>
    <lineage>
        <taxon>Bacteria</taxon>
        <taxon>Pseudomonadati</taxon>
        <taxon>Pseudomonadota</taxon>
        <taxon>Betaproteobacteria</taxon>
        <taxon>Burkholderiales</taxon>
        <taxon>Comamonadaceae</taxon>
        <taxon>Ramlibacter</taxon>
    </lineage>
</organism>
<dbReference type="Pfam" id="PF18475">
    <property type="entry name" value="PIN7"/>
    <property type="match status" value="1"/>
</dbReference>
<accession>A0A6N8IXZ0</accession>
<comment type="caution">
    <text evidence="2">The sequence shown here is derived from an EMBL/GenBank/DDBJ whole genome shotgun (WGS) entry which is preliminary data.</text>
</comment>
<sequence length="198" mass="22097">MRPNIVLIDLESVQPASVGLLAPEYFRVKVFVGATQNKLSFELATAMQQLGPRAEYVKIAGVGKNALDFHIAFYIGRVAAEQPESFFHIISKDTGFDPLVQHLKEENIFCRRWECLEEIPAVKAAHVKSPEERAILFMSRLLQPNATKPRTEKTLRSAISAHFQRQLADDEITAIVAALQRPGHLSITDGKVVYATVD</sequence>
<protein>
    <recommendedName>
        <fullName evidence="1">PIN-like domain-containing protein</fullName>
    </recommendedName>
</protein>
<evidence type="ECO:0000313" key="3">
    <source>
        <dbReference type="Proteomes" id="UP000469385"/>
    </source>
</evidence>
<gene>
    <name evidence="2" type="ORF">GON04_20695</name>
</gene>
<dbReference type="AlphaFoldDB" id="A0A6N8IXZ0"/>
<dbReference type="EMBL" id="WSEL01000009">
    <property type="protein sequence ID" value="MVQ31889.1"/>
    <property type="molecule type" value="Genomic_DNA"/>
</dbReference>
<dbReference type="InterPro" id="IPR041494">
    <property type="entry name" value="PIN7"/>
</dbReference>
<name>A0A6N8IXZ0_9BURK</name>
<evidence type="ECO:0000313" key="2">
    <source>
        <dbReference type="EMBL" id="MVQ31889.1"/>
    </source>
</evidence>
<reference evidence="2 3" key="1">
    <citation type="submission" date="2019-12" db="EMBL/GenBank/DDBJ databases">
        <authorList>
            <person name="Huq M.A."/>
        </authorList>
    </citation>
    <scope>NUCLEOTIDE SEQUENCE [LARGE SCALE GENOMIC DNA]</scope>
    <source>
        <strain evidence="2 3">MAH-25</strain>
    </source>
</reference>
<keyword evidence="3" id="KW-1185">Reference proteome</keyword>
<dbReference type="RefSeq" id="WP_157399893.1">
    <property type="nucleotide sequence ID" value="NZ_WSEL01000009.1"/>
</dbReference>